<proteinExistence type="predicted"/>
<reference evidence="2" key="1">
    <citation type="submission" date="2020-10" db="EMBL/GenBank/DDBJ databases">
        <authorList>
            <person name="Gilroy R."/>
        </authorList>
    </citation>
    <scope>NUCLEOTIDE SEQUENCE</scope>
    <source>
        <strain evidence="2">14700</strain>
    </source>
</reference>
<dbReference type="AlphaFoldDB" id="A0A9D9ICU1"/>
<dbReference type="EMBL" id="JADIMF010000099">
    <property type="protein sequence ID" value="MBO8469408.1"/>
    <property type="molecule type" value="Genomic_DNA"/>
</dbReference>
<sequence>MNRCCFLSIIMISLLLFSCATNGEDAVNEGVIAEKTAPVIIIVEETSQAEERNLPEAEIPGQITEEPPVSFEILNTEARQQSAILTISYPDSSDLSLLSIAGGGYISEIKASKNTATLIISGLESLSDYSLTLIYEGEIIAEPCNITTDSFAGKYRWTAADGSESEPFVLYAVETPVSSNYRYYIYLDPEDSAFPEGYGPEEIRIAPLVDAGEPSLDDMKYRNTPEAYKWTNSKWNTGSMTPSKIKYVKPAETETGDEIRTFVASVALGFTAESDVRYVFHEQDGNLYLSFYNKMTPNIANGFIKKNPSPGIRPYEENEYWYTL</sequence>
<comment type="caution">
    <text evidence="2">The sequence shown here is derived from an EMBL/GenBank/DDBJ whole genome shotgun (WGS) entry which is preliminary data.</text>
</comment>
<organism evidence="2 3">
    <name type="scientific">Candidatus Ornithospirochaeta stercoravium</name>
    <dbReference type="NCBI Taxonomy" id="2840897"/>
    <lineage>
        <taxon>Bacteria</taxon>
        <taxon>Pseudomonadati</taxon>
        <taxon>Spirochaetota</taxon>
        <taxon>Spirochaetia</taxon>
        <taxon>Spirochaetales</taxon>
        <taxon>Spirochaetaceae</taxon>
        <taxon>Spirochaetaceae incertae sedis</taxon>
        <taxon>Candidatus Ornithospirochaeta</taxon>
    </lineage>
</organism>
<protein>
    <submittedName>
        <fullName evidence="2">Uncharacterized protein</fullName>
    </submittedName>
</protein>
<accession>A0A9D9ICU1</accession>
<reference evidence="2" key="2">
    <citation type="journal article" date="2021" name="PeerJ">
        <title>Extensive microbial diversity within the chicken gut microbiome revealed by metagenomics and culture.</title>
        <authorList>
            <person name="Gilroy R."/>
            <person name="Ravi A."/>
            <person name="Getino M."/>
            <person name="Pursley I."/>
            <person name="Horton D.L."/>
            <person name="Alikhan N.F."/>
            <person name="Baker D."/>
            <person name="Gharbi K."/>
            <person name="Hall N."/>
            <person name="Watson M."/>
            <person name="Adriaenssens E.M."/>
            <person name="Foster-Nyarko E."/>
            <person name="Jarju S."/>
            <person name="Secka A."/>
            <person name="Antonio M."/>
            <person name="Oren A."/>
            <person name="Chaudhuri R.R."/>
            <person name="La Ragione R."/>
            <person name="Hildebrand F."/>
            <person name="Pallen M.J."/>
        </authorList>
    </citation>
    <scope>NUCLEOTIDE SEQUENCE</scope>
    <source>
        <strain evidence="2">14700</strain>
    </source>
</reference>
<gene>
    <name evidence="2" type="ORF">IAA72_06460</name>
</gene>
<evidence type="ECO:0000313" key="3">
    <source>
        <dbReference type="Proteomes" id="UP000810292"/>
    </source>
</evidence>
<feature type="chain" id="PRO_5039440404" evidence="1">
    <location>
        <begin position="23"/>
        <end position="324"/>
    </location>
</feature>
<evidence type="ECO:0000313" key="2">
    <source>
        <dbReference type="EMBL" id="MBO8469408.1"/>
    </source>
</evidence>
<name>A0A9D9ICU1_9SPIO</name>
<feature type="signal peptide" evidence="1">
    <location>
        <begin position="1"/>
        <end position="22"/>
    </location>
</feature>
<evidence type="ECO:0000256" key="1">
    <source>
        <dbReference type="SAM" id="SignalP"/>
    </source>
</evidence>
<dbReference type="PROSITE" id="PS51257">
    <property type="entry name" value="PROKAR_LIPOPROTEIN"/>
    <property type="match status" value="1"/>
</dbReference>
<dbReference type="Proteomes" id="UP000810292">
    <property type="component" value="Unassembled WGS sequence"/>
</dbReference>
<keyword evidence="1" id="KW-0732">Signal</keyword>
<feature type="non-terminal residue" evidence="2">
    <location>
        <position position="324"/>
    </location>
</feature>